<evidence type="ECO:0000259" key="2">
    <source>
        <dbReference type="Pfam" id="PF00441"/>
    </source>
</evidence>
<evidence type="ECO:0000313" key="4">
    <source>
        <dbReference type="Proteomes" id="UP000271587"/>
    </source>
</evidence>
<reference evidence="3 4" key="1">
    <citation type="submission" date="2018-11" db="EMBL/GenBank/DDBJ databases">
        <authorList>
            <person name="Kleinhagauer T."/>
            <person name="Glaeser S.P."/>
            <person name="Spergser J."/>
            <person name="Ruckert C."/>
            <person name="Kaempfer P."/>
            <person name="Busse H.-J."/>
        </authorList>
    </citation>
    <scope>NUCLEOTIDE SEQUENCE [LARGE SCALE GENOMIC DNA]</scope>
    <source>
        <strain evidence="3 4">W8</strain>
    </source>
</reference>
<dbReference type="InterPro" id="IPR009075">
    <property type="entry name" value="AcylCo_DH/oxidase_C"/>
</dbReference>
<proteinExistence type="predicted"/>
<dbReference type="PANTHER" id="PTHR43884:SF12">
    <property type="entry name" value="ISOVALERYL-COA DEHYDROGENASE, MITOCHONDRIAL-RELATED"/>
    <property type="match status" value="1"/>
</dbReference>
<dbReference type="PANTHER" id="PTHR43884">
    <property type="entry name" value="ACYL-COA DEHYDROGENASE"/>
    <property type="match status" value="1"/>
</dbReference>
<protein>
    <submittedName>
        <fullName evidence="3">Putative acyl-CoA dehydrogenase</fullName>
    </submittedName>
</protein>
<dbReference type="InterPro" id="IPR036250">
    <property type="entry name" value="AcylCo_DH-like_C"/>
</dbReference>
<gene>
    <name evidence="3" type="ORF">CGERO_01070</name>
</gene>
<dbReference type="KEGG" id="cgk:CGERO_01070"/>
<evidence type="ECO:0000256" key="1">
    <source>
        <dbReference type="ARBA" id="ARBA00022630"/>
    </source>
</evidence>
<keyword evidence="1" id="KW-0285">Flavoprotein</keyword>
<dbReference type="Pfam" id="PF00441">
    <property type="entry name" value="Acyl-CoA_dh_1"/>
    <property type="match status" value="1"/>
</dbReference>
<evidence type="ECO:0000313" key="3">
    <source>
        <dbReference type="EMBL" id="AZA10549.1"/>
    </source>
</evidence>
<dbReference type="GO" id="GO:0003995">
    <property type="term" value="F:acyl-CoA dehydrogenase activity"/>
    <property type="evidence" value="ECO:0007669"/>
    <property type="project" value="TreeGrafter"/>
</dbReference>
<dbReference type="EMBL" id="CP033897">
    <property type="protein sequence ID" value="AZA10549.1"/>
    <property type="molecule type" value="Genomic_DNA"/>
</dbReference>
<dbReference type="SUPFAM" id="SSF47203">
    <property type="entry name" value="Acyl-CoA dehydrogenase C-terminal domain-like"/>
    <property type="match status" value="1"/>
</dbReference>
<accession>A0A3G6IXP8</accession>
<dbReference type="Gene3D" id="1.20.140.10">
    <property type="entry name" value="Butyryl-CoA Dehydrogenase, subunit A, domain 3"/>
    <property type="match status" value="1"/>
</dbReference>
<sequence>MMEFANHRAAFGKTIDNYQYVQDRIVRARVNATTVEALSREALTEMQSQMSTVSMTSSIAKMLGAEAVLQTAQDTMRVLGHSGYETGEVSKLLSDAQGLVIAGGTIEMQKKNIFSQLSKGSE</sequence>
<name>A0A3G6IXP8_9CORY</name>
<dbReference type="AlphaFoldDB" id="A0A3G6IXP8"/>
<dbReference type="Proteomes" id="UP000271587">
    <property type="component" value="Chromosome"/>
</dbReference>
<keyword evidence="4" id="KW-1185">Reference proteome</keyword>
<organism evidence="3 4">
    <name type="scientific">Corynebacterium gerontici</name>
    <dbReference type="NCBI Taxonomy" id="2079234"/>
    <lineage>
        <taxon>Bacteria</taxon>
        <taxon>Bacillati</taxon>
        <taxon>Actinomycetota</taxon>
        <taxon>Actinomycetes</taxon>
        <taxon>Mycobacteriales</taxon>
        <taxon>Corynebacteriaceae</taxon>
        <taxon>Corynebacterium</taxon>
    </lineage>
</organism>
<feature type="domain" description="Acyl-CoA dehydrogenase/oxidase C-terminal" evidence="2">
    <location>
        <begin position="2"/>
        <end position="115"/>
    </location>
</feature>